<dbReference type="GO" id="GO:0004674">
    <property type="term" value="F:protein serine/threonine kinase activity"/>
    <property type="evidence" value="ECO:0007669"/>
    <property type="project" value="TreeGrafter"/>
</dbReference>
<dbReference type="CDD" id="cd14014">
    <property type="entry name" value="STKc_PknB_like"/>
    <property type="match status" value="1"/>
</dbReference>
<organism evidence="2 3">
    <name type="scientific">Bradyrhizobium pachyrhizi</name>
    <dbReference type="NCBI Taxonomy" id="280333"/>
    <lineage>
        <taxon>Bacteria</taxon>
        <taxon>Pseudomonadati</taxon>
        <taxon>Pseudomonadota</taxon>
        <taxon>Alphaproteobacteria</taxon>
        <taxon>Hyphomicrobiales</taxon>
        <taxon>Nitrobacteraceae</taxon>
        <taxon>Bradyrhizobium</taxon>
    </lineage>
</organism>
<dbReference type="InterPro" id="IPR053235">
    <property type="entry name" value="Ser_Thr_kinase"/>
</dbReference>
<gene>
    <name evidence="2" type="ORF">GPL21_33605</name>
</gene>
<reference evidence="2 3" key="1">
    <citation type="submission" date="2019-12" db="EMBL/GenBank/DDBJ databases">
        <title>Draft genome sequences Bradyrhizobium cajani AMBPC1010, Bradyrhizobium pachyrhizi AMBPC1040 and Bradyrhizobium yuanmingense ALSPC3051, three plant growth promoting strains isolated from nodules of Cajanus cajan L. in Dominican Republic.</title>
        <authorList>
            <person name="Flores-Felix J.D."/>
            <person name="Araujo J."/>
            <person name="Diaz-Alcantara C."/>
            <person name="Gonzalez-Andres F."/>
            <person name="Velazquez E."/>
        </authorList>
    </citation>
    <scope>NUCLEOTIDE SEQUENCE [LARGE SCALE GENOMIC DNA]</scope>
    <source>
        <strain evidence="2 3">1040</strain>
    </source>
</reference>
<dbReference type="GO" id="GO:0005737">
    <property type="term" value="C:cytoplasm"/>
    <property type="evidence" value="ECO:0007669"/>
    <property type="project" value="TreeGrafter"/>
</dbReference>
<dbReference type="PANTHER" id="PTHR24361">
    <property type="entry name" value="MITOGEN-ACTIVATED KINASE KINASE KINASE"/>
    <property type="match status" value="1"/>
</dbReference>
<dbReference type="PROSITE" id="PS50011">
    <property type="entry name" value="PROTEIN_KINASE_DOM"/>
    <property type="match status" value="1"/>
</dbReference>
<name>A0A844T3C4_9BRAD</name>
<feature type="domain" description="Protein kinase" evidence="1">
    <location>
        <begin position="12"/>
        <end position="284"/>
    </location>
</feature>
<evidence type="ECO:0000259" key="1">
    <source>
        <dbReference type="PROSITE" id="PS50011"/>
    </source>
</evidence>
<dbReference type="SMART" id="SM00220">
    <property type="entry name" value="S_TKc"/>
    <property type="match status" value="1"/>
</dbReference>
<dbReference type="InterPro" id="IPR011009">
    <property type="entry name" value="Kinase-like_dom_sf"/>
</dbReference>
<evidence type="ECO:0000313" key="3">
    <source>
        <dbReference type="Proteomes" id="UP000436468"/>
    </source>
</evidence>
<keyword evidence="3" id="KW-1185">Reference proteome</keyword>
<dbReference type="SUPFAM" id="SSF56112">
    <property type="entry name" value="Protein kinase-like (PK-like)"/>
    <property type="match status" value="1"/>
</dbReference>
<dbReference type="InterPro" id="IPR000719">
    <property type="entry name" value="Prot_kinase_dom"/>
</dbReference>
<protein>
    <submittedName>
        <fullName evidence="2">Protein kinase</fullName>
    </submittedName>
</protein>
<dbReference type="Proteomes" id="UP000436468">
    <property type="component" value="Unassembled WGS sequence"/>
</dbReference>
<keyword evidence="2" id="KW-0418">Kinase</keyword>
<dbReference type="InterPro" id="IPR012340">
    <property type="entry name" value="NA-bd_OB-fold"/>
</dbReference>
<accession>A0A844T3C4</accession>
<dbReference type="GO" id="GO:0005524">
    <property type="term" value="F:ATP binding"/>
    <property type="evidence" value="ECO:0007669"/>
    <property type="project" value="InterPro"/>
</dbReference>
<dbReference type="RefSeq" id="WP_157348114.1">
    <property type="nucleotide sequence ID" value="NZ_WQNF01000037.1"/>
</dbReference>
<sequence length="355" mass="39221">MISPGTRVGDRYRVLSYIDSGGMQDVYKAYDELTEETVALKTPQAGQAKKRFHSSAQLSGRVNHHNVAKTYDFFESQGSFYLIEELVEGTTLEKATLSIMPQIDPHMAAYLLIRIAKGLAASHNAGVAHRDLKPSNVLVDDTLTEVKITDFGIATLADSLFEEVVRIGDLTKSTSGTIRGALPYMAPEMMFRKPGDYVGKEADIWSLSAMTFRLMTGEYPFGEGMMVPVNVQNNTRTRWPSFMTTNSQFAPLAQSLMEIVDECLVYDKSKRPTAEVLVQRCESLCFNYVPRTTGTIQRRIGATRGFIVAEDGQSIFFHDDSIYGKLSAQLGAKVSFSQYPGAPAPRAHPVMVLGS</sequence>
<comment type="caution">
    <text evidence="2">The sequence shown here is derived from an EMBL/GenBank/DDBJ whole genome shotgun (WGS) entry which is preliminary data.</text>
</comment>
<proteinExistence type="predicted"/>
<evidence type="ECO:0000313" key="2">
    <source>
        <dbReference type="EMBL" id="MVT70022.1"/>
    </source>
</evidence>
<dbReference type="AlphaFoldDB" id="A0A844T3C4"/>
<dbReference type="Pfam" id="PF00069">
    <property type="entry name" value="Pkinase"/>
    <property type="match status" value="1"/>
</dbReference>
<dbReference type="SUPFAM" id="SSF50249">
    <property type="entry name" value="Nucleic acid-binding proteins"/>
    <property type="match status" value="1"/>
</dbReference>
<dbReference type="Gene3D" id="1.10.510.10">
    <property type="entry name" value="Transferase(Phosphotransferase) domain 1"/>
    <property type="match status" value="1"/>
</dbReference>
<dbReference type="Gene3D" id="3.30.200.20">
    <property type="entry name" value="Phosphorylase Kinase, domain 1"/>
    <property type="match status" value="1"/>
</dbReference>
<keyword evidence="2" id="KW-0808">Transferase</keyword>
<dbReference type="InterPro" id="IPR008271">
    <property type="entry name" value="Ser/Thr_kinase_AS"/>
</dbReference>
<dbReference type="EMBL" id="WQNF01000037">
    <property type="protein sequence ID" value="MVT70022.1"/>
    <property type="molecule type" value="Genomic_DNA"/>
</dbReference>
<dbReference type="PROSITE" id="PS00108">
    <property type="entry name" value="PROTEIN_KINASE_ST"/>
    <property type="match status" value="1"/>
</dbReference>